<name>A0ABW3YXY2_MYCRA</name>
<comment type="caution">
    <text evidence="2">The sequence shown here is derived from an EMBL/GenBank/DDBJ whole genome shotgun (WGS) entry which is preliminary data.</text>
</comment>
<dbReference type="RefSeq" id="WP_374839447.1">
    <property type="nucleotide sequence ID" value="NZ_JBHEEW010000009.1"/>
</dbReference>
<organism evidence="2 3">
    <name type="scientific">Mycoplana ramosa</name>
    <name type="common">Mycoplana bullata</name>
    <dbReference type="NCBI Taxonomy" id="40837"/>
    <lineage>
        <taxon>Bacteria</taxon>
        <taxon>Pseudomonadati</taxon>
        <taxon>Pseudomonadota</taxon>
        <taxon>Alphaproteobacteria</taxon>
        <taxon>Hyphomicrobiales</taxon>
        <taxon>Rhizobiaceae</taxon>
        <taxon>Mycoplana</taxon>
    </lineage>
</organism>
<dbReference type="Proteomes" id="UP001597173">
    <property type="component" value="Unassembled WGS sequence"/>
</dbReference>
<accession>A0ABW3YXY2</accession>
<sequence>MKLRSAILSVAASMTLAGSPWAQDAVAEGLRVDLNALATSQKGCAFIFVIDNRLARSVSKASFELVLFNVAGTVERMVALDFRDLPQGKTKVRKFDLPGTKCEDVKRVLINDSSTCEGEGLTAGACMDGIVTSSSTQVALDG</sequence>
<reference evidence="3" key="1">
    <citation type="journal article" date="2019" name="Int. J. Syst. Evol. Microbiol.">
        <title>The Global Catalogue of Microorganisms (GCM) 10K type strain sequencing project: providing services to taxonomists for standard genome sequencing and annotation.</title>
        <authorList>
            <consortium name="The Broad Institute Genomics Platform"/>
            <consortium name="The Broad Institute Genome Sequencing Center for Infectious Disease"/>
            <person name="Wu L."/>
            <person name="Ma J."/>
        </authorList>
    </citation>
    <scope>NUCLEOTIDE SEQUENCE [LARGE SCALE GENOMIC DNA]</scope>
    <source>
        <strain evidence="3">CCUG 55609</strain>
    </source>
</reference>
<evidence type="ECO:0000313" key="3">
    <source>
        <dbReference type="Proteomes" id="UP001597173"/>
    </source>
</evidence>
<evidence type="ECO:0000313" key="2">
    <source>
        <dbReference type="EMBL" id="MFD1328812.1"/>
    </source>
</evidence>
<protein>
    <recommendedName>
        <fullName evidence="4">Tat pathway signal sequence domain protein</fullName>
    </recommendedName>
</protein>
<keyword evidence="1" id="KW-0732">Signal</keyword>
<keyword evidence="3" id="KW-1185">Reference proteome</keyword>
<feature type="signal peptide" evidence="1">
    <location>
        <begin position="1"/>
        <end position="22"/>
    </location>
</feature>
<evidence type="ECO:0000256" key="1">
    <source>
        <dbReference type="SAM" id="SignalP"/>
    </source>
</evidence>
<feature type="chain" id="PRO_5047462526" description="Tat pathway signal sequence domain protein" evidence="1">
    <location>
        <begin position="23"/>
        <end position="142"/>
    </location>
</feature>
<proteinExistence type="predicted"/>
<gene>
    <name evidence="2" type="ORF">ACFQ33_13015</name>
</gene>
<evidence type="ECO:0008006" key="4">
    <source>
        <dbReference type="Google" id="ProtNLM"/>
    </source>
</evidence>
<dbReference type="EMBL" id="JBHTNF010000007">
    <property type="protein sequence ID" value="MFD1328812.1"/>
    <property type="molecule type" value="Genomic_DNA"/>
</dbReference>